<dbReference type="Gene3D" id="2.170.300.10">
    <property type="entry name" value="Tie2 ligand-binding domain superfamily"/>
    <property type="match status" value="1"/>
</dbReference>
<dbReference type="InterPro" id="IPR008979">
    <property type="entry name" value="Galactose-bd-like_sf"/>
</dbReference>
<dbReference type="Proteomes" id="UP001165740">
    <property type="component" value="Chromosome 16"/>
</dbReference>
<organism evidence="5 6">
    <name type="scientific">Biomphalaria glabrata</name>
    <name type="common">Bloodfluke planorb</name>
    <name type="synonym">Freshwater snail</name>
    <dbReference type="NCBI Taxonomy" id="6526"/>
    <lineage>
        <taxon>Eukaryota</taxon>
        <taxon>Metazoa</taxon>
        <taxon>Spiralia</taxon>
        <taxon>Lophotrochozoa</taxon>
        <taxon>Mollusca</taxon>
        <taxon>Gastropoda</taxon>
        <taxon>Heterobranchia</taxon>
        <taxon>Euthyneura</taxon>
        <taxon>Panpulmonata</taxon>
        <taxon>Hygrophila</taxon>
        <taxon>Lymnaeoidea</taxon>
        <taxon>Planorbidae</taxon>
        <taxon>Biomphalaria</taxon>
    </lineage>
</organism>
<gene>
    <name evidence="6" type="primary">LOC106073639</name>
</gene>
<evidence type="ECO:0000256" key="1">
    <source>
        <dbReference type="ARBA" id="ARBA00022536"/>
    </source>
</evidence>
<dbReference type="Gene3D" id="2.60.120.260">
    <property type="entry name" value="Galactose-binding domain-like"/>
    <property type="match status" value="1"/>
</dbReference>
<dbReference type="GeneID" id="106073639"/>
<dbReference type="GO" id="GO:0005044">
    <property type="term" value="F:scavenger receptor activity"/>
    <property type="evidence" value="ECO:0007669"/>
    <property type="project" value="InterPro"/>
</dbReference>
<feature type="repeat" description="TNFR-Cys" evidence="2">
    <location>
        <begin position="336"/>
        <end position="389"/>
    </location>
</feature>
<evidence type="ECO:0000313" key="6">
    <source>
        <dbReference type="RefSeq" id="XP_055869351.1"/>
    </source>
</evidence>
<keyword evidence="5" id="KW-1185">Reference proteome</keyword>
<comment type="caution">
    <text evidence="2">Lacks conserved residue(s) required for the propagation of feature annotation.</text>
</comment>
<dbReference type="SMART" id="SM00181">
    <property type="entry name" value="EGF"/>
    <property type="match status" value="7"/>
</dbReference>
<keyword evidence="3" id="KW-0472">Membrane</keyword>
<name>A0A9W2Z340_BIOGL</name>
<evidence type="ECO:0000256" key="2">
    <source>
        <dbReference type="PROSITE-ProRule" id="PRU00206"/>
    </source>
</evidence>
<protein>
    <submittedName>
        <fullName evidence="6">Uncharacterized protein LOC106073639</fullName>
    </submittedName>
</protein>
<dbReference type="RefSeq" id="XP_055869351.1">
    <property type="nucleotide sequence ID" value="XM_056013376.1"/>
</dbReference>
<dbReference type="PANTHER" id="PTHR24043">
    <property type="entry name" value="SCAVENGER RECEPTOR CLASS F"/>
    <property type="match status" value="1"/>
</dbReference>
<dbReference type="SUPFAM" id="SSF49785">
    <property type="entry name" value="Galactose-binding domain-like"/>
    <property type="match status" value="1"/>
</dbReference>
<sequence>MVLFKNSPIHLWTTGVVIILRLDSIHTMVCPYNWFGTNCRTKCNCKRLCENSLVCEDGDNCKDGYFGDLCQYRDLAFHMRSQSFPILTDNDNSTCITISSTTRVSVFMGAERFSFLILVAKVNSEPGILDSIRIELKLSNVNIQCDSGNYSLSLANNTRKYVCSTRSNVSEVELSGSGVSSLCTVNIGGGRNLALKQNYMQSLQTDGSASGEGAVDGSFPLGRWFDNSSCFYARTGAAPTYFQLFFNEPVVIYYFILVNAPDEMYWNKMINFELTSYDENNNTVMTFKENGDPPGGKNSYVISHNTREVAIASFKLEMRSKPDNFLQFCEIEAYGECAPGTYDLQCSRLCSSQCTNTVCGLMGECDECNEGFYGDKCDRTCTNCLDSICLKSNGTCINGCSQGFYTATCDKTCGLCSEKGTCNNITGECPKGCDPGYLPPKCITECPMGKYGNNCSSECSPNCQSDCSHVNGKCFNCVDGKFGNNCELSCSENCGDKGSCDISQGYCLNGCKKGFYGTECIIECSKNCSRDMDCDPSNGFCISGCKVGYSGSMCDTVCPSHCGGENKSCDSATGWCLNGCMQGFGQDDCSVPCKNCVDDLCEQYSMNCTKGCKEDFHGDNCSMSVSTSSPLHDASTLVMTVGLLILVTAIVLLTTCFLRKKVHPPLQIQAEF</sequence>
<dbReference type="PROSITE" id="PS50050">
    <property type="entry name" value="TNFR_NGFR_2"/>
    <property type="match status" value="1"/>
</dbReference>
<evidence type="ECO:0000313" key="5">
    <source>
        <dbReference type="Proteomes" id="UP001165740"/>
    </source>
</evidence>
<feature type="domain" description="TNFR-Cys" evidence="4">
    <location>
        <begin position="336"/>
        <end position="389"/>
    </location>
</feature>
<keyword evidence="3" id="KW-1133">Transmembrane helix</keyword>
<feature type="transmembrane region" description="Helical" evidence="3">
    <location>
        <begin position="637"/>
        <end position="658"/>
    </location>
</feature>
<dbReference type="InterPro" id="IPR000742">
    <property type="entry name" value="EGF"/>
</dbReference>
<evidence type="ECO:0000259" key="4">
    <source>
        <dbReference type="PROSITE" id="PS50050"/>
    </source>
</evidence>
<keyword evidence="1" id="KW-0245">EGF-like domain</keyword>
<dbReference type="InterPro" id="IPR001368">
    <property type="entry name" value="TNFR/NGFR_Cys_rich_reg"/>
</dbReference>
<dbReference type="InterPro" id="IPR042635">
    <property type="entry name" value="MEGF10/SREC1/2-like"/>
</dbReference>
<proteinExistence type="predicted"/>
<reference evidence="6" key="1">
    <citation type="submission" date="2025-08" db="UniProtKB">
        <authorList>
            <consortium name="RefSeq"/>
        </authorList>
    </citation>
    <scope>IDENTIFICATION</scope>
</reference>
<dbReference type="OrthoDB" id="6047727at2759"/>
<accession>A0A9W2Z340</accession>
<dbReference type="AlphaFoldDB" id="A0A9W2Z340"/>
<evidence type="ECO:0000256" key="3">
    <source>
        <dbReference type="SAM" id="Phobius"/>
    </source>
</evidence>
<keyword evidence="3" id="KW-0812">Transmembrane</keyword>